<evidence type="ECO:0000313" key="3">
    <source>
        <dbReference type="Proteomes" id="UP000449547"/>
    </source>
</evidence>
<accession>A0A642V1U2</accession>
<comment type="caution">
    <text evidence="2">The sequence shown here is derived from an EMBL/GenBank/DDBJ whole genome shotgun (WGS) entry which is preliminary data.</text>
</comment>
<dbReference type="AlphaFoldDB" id="A0A642V1U2"/>
<feature type="region of interest" description="Disordered" evidence="1">
    <location>
        <begin position="64"/>
        <end position="97"/>
    </location>
</feature>
<dbReference type="Pfam" id="PF08634">
    <property type="entry name" value="Pet127"/>
    <property type="match status" value="1"/>
</dbReference>
<dbReference type="PANTHER" id="PTHR31014">
    <property type="entry name" value="MITOCHONDRIAL TRANSLATION SYSTEM COMPONENT PET127-RELATED"/>
    <property type="match status" value="1"/>
</dbReference>
<dbReference type="OrthoDB" id="10249045at2759"/>
<keyword evidence="3" id="KW-1185">Reference proteome</keyword>
<feature type="compositionally biased region" description="Basic residues" evidence="1">
    <location>
        <begin position="71"/>
        <end position="81"/>
    </location>
</feature>
<sequence>MTVSQRVISLRCYSLSSRISETFKKLEANLSEEHAPQPPTKVNKGYRQELRNQVMSKKEKWAVSKDEVNAKKTKPAPKFKRISSNSTKRSARRAKAAPSPWKALEVCRGSILVNDEQESAQKLEKQNIPELHHRLDRALFSPGVQWYQDPRTRIYNFPPYLKTIPKVETFNFNAIDSFQAPGKDPSLGEAAVRAKKQFYSSTSSMTQTLTHFYLFLNNYDPELEQRFEFPRLSKSLQKRPATVTVQYRPEFSKEKPVYSIDSDKSTSMTSLLSAMGHCLEAFLTTPPQEFADKFIVNDTEMPMEKEHSVYNYSTYSEFMMRSQLDCYDDRLPGNGTFDLKTRVAVPYRYNPTRHDQDSAYQVFKTEGDFESFQREYTDLIRTGGFLKYMFQARIGQMDGIFLAYHNLSQFFGFQYLPLEVLDEIFYNGSAQKRLPANESESLPSYMAQTQFKQSIKLWETILKQVIEDLPPKQSFRLSIRRQRVPHGKKPKNVLKIMAVPVTPEQITELNHFPRAYKTSYREKLSKEEFYLRRGQHERDLAEYNRNLVTPATMSQVHNYELEILASTLGERKYPGWFSVMPQSGDQPWTIDYKLSRVPHATTADDLESLKSQMVAEFTTPFFWRGLVGKMDAELKAFELIGKQREAAWRDKDREEIEYVPRE</sequence>
<organism evidence="2 3">
    <name type="scientific">Diutina rugosa</name>
    <name type="common">Yeast</name>
    <name type="synonym">Candida rugosa</name>
    <dbReference type="NCBI Taxonomy" id="5481"/>
    <lineage>
        <taxon>Eukaryota</taxon>
        <taxon>Fungi</taxon>
        <taxon>Dikarya</taxon>
        <taxon>Ascomycota</taxon>
        <taxon>Saccharomycotina</taxon>
        <taxon>Pichiomycetes</taxon>
        <taxon>Debaryomycetaceae</taxon>
        <taxon>Diutina</taxon>
    </lineage>
</organism>
<dbReference type="RefSeq" id="XP_034014464.1">
    <property type="nucleotide sequence ID" value="XM_034159084.1"/>
</dbReference>
<dbReference type="GO" id="GO:0000964">
    <property type="term" value="P:mitochondrial RNA 5'-end processing"/>
    <property type="evidence" value="ECO:0007669"/>
    <property type="project" value="TreeGrafter"/>
</dbReference>
<evidence type="ECO:0000256" key="1">
    <source>
        <dbReference type="SAM" id="MobiDB-lite"/>
    </source>
</evidence>
<dbReference type="EMBL" id="SWFT01000027">
    <property type="protein sequence ID" value="KAA8907113.1"/>
    <property type="molecule type" value="Genomic_DNA"/>
</dbReference>
<gene>
    <name evidence="2" type="ORF">DIURU_000797</name>
</gene>
<dbReference type="PANTHER" id="PTHR31014:SF0">
    <property type="entry name" value="MITOCHONDRIAL TRANSLATION SYSTEM COMPONENT PET127-RELATED"/>
    <property type="match status" value="1"/>
</dbReference>
<evidence type="ECO:0008006" key="4">
    <source>
        <dbReference type="Google" id="ProtNLM"/>
    </source>
</evidence>
<dbReference type="VEuPathDB" id="FungiDB:DIURU_000797"/>
<evidence type="ECO:0000313" key="2">
    <source>
        <dbReference type="EMBL" id="KAA8907113.1"/>
    </source>
</evidence>
<reference evidence="2 3" key="1">
    <citation type="submission" date="2019-07" db="EMBL/GenBank/DDBJ databases">
        <title>Genome assembly of two rare yeast pathogens: Diutina rugosa and Trichomonascus ciferrii.</title>
        <authorList>
            <person name="Mixao V."/>
            <person name="Saus E."/>
            <person name="Hansen A."/>
            <person name="Lass-Flor C."/>
            <person name="Gabaldon T."/>
        </authorList>
    </citation>
    <scope>NUCLEOTIDE SEQUENCE [LARGE SCALE GENOMIC DNA]</scope>
    <source>
        <strain evidence="2 3">CBS 613</strain>
    </source>
</reference>
<dbReference type="Proteomes" id="UP000449547">
    <property type="component" value="Unassembled WGS sequence"/>
</dbReference>
<dbReference type="InterPro" id="IPR013943">
    <property type="entry name" value="Pet127"/>
</dbReference>
<proteinExistence type="predicted"/>
<dbReference type="GO" id="GO:0005740">
    <property type="term" value="C:mitochondrial envelope"/>
    <property type="evidence" value="ECO:0007669"/>
    <property type="project" value="TreeGrafter"/>
</dbReference>
<protein>
    <recommendedName>
        <fullName evidence="4">Pet127-domain-containing protein</fullName>
    </recommendedName>
</protein>
<name>A0A642V1U2_DIURU</name>
<dbReference type="GeneID" id="54779450"/>